<evidence type="ECO:0000256" key="1">
    <source>
        <dbReference type="ARBA" id="ARBA00001936"/>
    </source>
</evidence>
<dbReference type="PANTHER" id="PTHR12992:SF11">
    <property type="entry name" value="MITOCHONDRIAL COENZYME A DIPHOSPHATASE NUDT8"/>
    <property type="match status" value="1"/>
</dbReference>
<comment type="caution">
    <text evidence="9">The sequence shown here is derived from an EMBL/GenBank/DDBJ whole genome shotgun (WGS) entry which is preliminary data.</text>
</comment>
<evidence type="ECO:0000313" key="10">
    <source>
        <dbReference type="Proteomes" id="UP000095392"/>
    </source>
</evidence>
<dbReference type="GO" id="GO:0009132">
    <property type="term" value="P:nucleoside diphosphate metabolic process"/>
    <property type="evidence" value="ECO:0007669"/>
    <property type="project" value="InterPro"/>
</dbReference>
<dbReference type="Proteomes" id="UP000095392">
    <property type="component" value="Unassembled WGS sequence"/>
</dbReference>
<gene>
    <name evidence="9" type="ORF">BFV95_2073</name>
</gene>
<evidence type="ECO:0000256" key="4">
    <source>
        <dbReference type="ARBA" id="ARBA00022723"/>
    </source>
</evidence>
<keyword evidence="4" id="KW-0479">Metal-binding</keyword>
<accession>A0A1E7DE42</accession>
<evidence type="ECO:0000256" key="5">
    <source>
        <dbReference type="ARBA" id="ARBA00022801"/>
    </source>
</evidence>
<evidence type="ECO:0000313" key="9">
    <source>
        <dbReference type="EMBL" id="OES31957.1"/>
    </source>
</evidence>
<dbReference type="InterPro" id="IPR015797">
    <property type="entry name" value="NUDIX_hydrolase-like_dom_sf"/>
</dbReference>
<dbReference type="PANTHER" id="PTHR12992">
    <property type="entry name" value="NUDIX HYDROLASE"/>
    <property type="match status" value="1"/>
</dbReference>
<organism evidence="9 10">
    <name type="scientific">Alteromonas macleodii</name>
    <name type="common">Pseudoalteromonas macleodii</name>
    <dbReference type="NCBI Taxonomy" id="28108"/>
    <lineage>
        <taxon>Bacteria</taxon>
        <taxon>Pseudomonadati</taxon>
        <taxon>Pseudomonadota</taxon>
        <taxon>Gammaproteobacteria</taxon>
        <taxon>Alteromonadales</taxon>
        <taxon>Alteromonadaceae</taxon>
        <taxon>Alteromonas/Salinimonas group</taxon>
        <taxon>Alteromonas</taxon>
    </lineage>
</organism>
<comment type="cofactor">
    <cofactor evidence="1">
        <name>Mn(2+)</name>
        <dbReference type="ChEBI" id="CHEBI:29035"/>
    </cofactor>
</comment>
<keyword evidence="6" id="KW-0460">Magnesium</keyword>
<dbReference type="InterPro" id="IPR045121">
    <property type="entry name" value="CoAse"/>
</dbReference>
<dbReference type="GO" id="GO:0030145">
    <property type="term" value="F:manganese ion binding"/>
    <property type="evidence" value="ECO:0007669"/>
    <property type="project" value="InterPro"/>
</dbReference>
<dbReference type="InterPro" id="IPR000086">
    <property type="entry name" value="NUDIX_hydrolase_dom"/>
</dbReference>
<comment type="similarity">
    <text evidence="3">Belongs to the Nudix hydrolase family. PCD1 subfamily.</text>
</comment>
<dbReference type="PROSITE" id="PS51462">
    <property type="entry name" value="NUDIX"/>
    <property type="match status" value="1"/>
</dbReference>
<evidence type="ECO:0000256" key="2">
    <source>
        <dbReference type="ARBA" id="ARBA00001946"/>
    </source>
</evidence>
<evidence type="ECO:0000256" key="6">
    <source>
        <dbReference type="ARBA" id="ARBA00022842"/>
    </source>
</evidence>
<dbReference type="CDD" id="cd03426">
    <property type="entry name" value="NUDIX_CoAse_Nudt7"/>
    <property type="match status" value="1"/>
</dbReference>
<name>A0A1E7DE42_ALTMA</name>
<dbReference type="PROSITE" id="PS01293">
    <property type="entry name" value="NUDIX_COA"/>
    <property type="match status" value="1"/>
</dbReference>
<dbReference type="Gene3D" id="3.90.79.10">
    <property type="entry name" value="Nucleoside Triphosphate Pyrophosphohydrolase"/>
    <property type="match status" value="1"/>
</dbReference>
<dbReference type="AlphaFoldDB" id="A0A1E7DE42"/>
<dbReference type="GO" id="GO:0010945">
    <property type="term" value="F:coenzyme A diphosphatase activity"/>
    <property type="evidence" value="ECO:0007669"/>
    <property type="project" value="InterPro"/>
</dbReference>
<dbReference type="InterPro" id="IPR000059">
    <property type="entry name" value="NUDIX_hydrolase_NudL_CS"/>
</dbReference>
<proteinExistence type="inferred from homology"/>
<keyword evidence="5" id="KW-0378">Hydrolase</keyword>
<evidence type="ECO:0000259" key="8">
    <source>
        <dbReference type="PROSITE" id="PS51462"/>
    </source>
</evidence>
<dbReference type="Pfam" id="PF00293">
    <property type="entry name" value="NUDIX"/>
    <property type="match status" value="1"/>
</dbReference>
<sequence length="190" mass="21594">MTKNEFLSQFHHLRQPHTEPDFPLRKTGRPAAVLIPLIDYGNSLQLLLTERAHHLKHHPGQISFPGGAVDEADNSFFDAALREAEEEVGLPATHVDVVGMLPRYRTISGYEIAPVVGFVNPDFTPIIDKNEVESAFEVPLAHVLDRRNHLVHTTHRDKKAFPIYFIPWKNRMIWGATAAMLRNLSHHIHP</sequence>
<evidence type="ECO:0000256" key="3">
    <source>
        <dbReference type="ARBA" id="ARBA00006506"/>
    </source>
</evidence>
<keyword evidence="10" id="KW-1185">Reference proteome</keyword>
<evidence type="ECO:0000256" key="7">
    <source>
        <dbReference type="ARBA" id="ARBA00023211"/>
    </source>
</evidence>
<dbReference type="GO" id="GO:0000287">
    <property type="term" value="F:magnesium ion binding"/>
    <property type="evidence" value="ECO:0007669"/>
    <property type="project" value="InterPro"/>
</dbReference>
<protein>
    <submittedName>
        <fullName evidence="9">NUDIX domain protein</fullName>
    </submittedName>
</protein>
<comment type="cofactor">
    <cofactor evidence="2">
        <name>Mg(2+)</name>
        <dbReference type="ChEBI" id="CHEBI:18420"/>
    </cofactor>
</comment>
<dbReference type="SUPFAM" id="SSF55811">
    <property type="entry name" value="Nudix"/>
    <property type="match status" value="1"/>
</dbReference>
<dbReference type="NCBIfam" id="NF007980">
    <property type="entry name" value="PRK10707.1"/>
    <property type="match status" value="1"/>
</dbReference>
<keyword evidence="7" id="KW-0464">Manganese</keyword>
<reference evidence="9 10" key="1">
    <citation type="submission" date="2016-09" db="EMBL/GenBank/DDBJ databases">
        <title>Draft Genome Sequence of four Alteromonas macleodii strains isolated from copper coupons and grown long-term at elevated copper levels.</title>
        <authorList>
            <person name="Cusick K."/>
            <person name="Dale J."/>
            <person name="Little B."/>
            <person name="Biffinger J."/>
        </authorList>
    </citation>
    <scope>NUCLEOTIDE SEQUENCE [LARGE SCALE GENOMIC DNA]</scope>
    <source>
        <strain evidence="9 10">KCP01</strain>
    </source>
</reference>
<feature type="domain" description="Nudix hydrolase" evidence="8">
    <location>
        <begin position="28"/>
        <end position="171"/>
    </location>
</feature>
<dbReference type="EMBL" id="MIPY01000012">
    <property type="protein sequence ID" value="OES31957.1"/>
    <property type="molecule type" value="Genomic_DNA"/>
</dbReference>
<dbReference type="RefSeq" id="WP_014949526.1">
    <property type="nucleotide sequence ID" value="NZ_CP012202.1"/>
</dbReference>